<dbReference type="RefSeq" id="WP_020329841.1">
    <property type="nucleotide sequence ID" value="NZ_ASXS01000008.1"/>
</dbReference>
<sequence>MTTALSSVLSLTLGNVLSGVLSGILLPTLDVLGVQVGGADMWVDAIQSSPSGLIL</sequence>
<dbReference type="EMBL" id="ASXS01000008">
    <property type="protein sequence ID" value="EPP23019.1"/>
    <property type="molecule type" value="Genomic_DNA"/>
</dbReference>
<comment type="caution">
    <text evidence="1">The sequence shown here is derived from an EMBL/GenBank/DDBJ whole genome shotgun (WGS) entry which is preliminary data.</text>
</comment>
<evidence type="ECO:0000313" key="2">
    <source>
        <dbReference type="Proteomes" id="UP000014854"/>
    </source>
</evidence>
<name>S7I4L0_VIBFL</name>
<proteinExistence type="predicted"/>
<evidence type="ECO:0000313" key="1">
    <source>
        <dbReference type="EMBL" id="EPP23019.1"/>
    </source>
</evidence>
<accession>S7I4L0</accession>
<gene>
    <name evidence="1" type="ORF">L910_4626</name>
</gene>
<reference evidence="1 2" key="1">
    <citation type="journal article" date="2013" name="Gut Pathog.">
        <title>Evidence of a new metabolic capacity in an emerging diarrheal pathogen: lessons from the draft genomes of Vibrio fluvialis strains PG41 and I21563.</title>
        <authorList>
            <person name="Khatri I."/>
            <person name="Mahajan S."/>
            <person name="Dureja C."/>
            <person name="Subramanian S."/>
            <person name="Raychaudhuri S."/>
        </authorList>
    </citation>
    <scope>NUCLEOTIDE SEQUENCE [LARGE SCALE GENOMIC DNA]</scope>
    <source>
        <strain evidence="1 2">PG41</strain>
    </source>
</reference>
<dbReference type="PATRIC" id="fig|1336752.4.peg.2326"/>
<organism evidence="1 2">
    <name type="scientific">Vibrio fluvialis PG41</name>
    <dbReference type="NCBI Taxonomy" id="1336752"/>
    <lineage>
        <taxon>Bacteria</taxon>
        <taxon>Pseudomonadati</taxon>
        <taxon>Pseudomonadota</taxon>
        <taxon>Gammaproteobacteria</taxon>
        <taxon>Vibrionales</taxon>
        <taxon>Vibrionaceae</taxon>
        <taxon>Vibrio</taxon>
    </lineage>
</organism>
<dbReference type="AlphaFoldDB" id="S7I4L0"/>
<dbReference type="Proteomes" id="UP000014854">
    <property type="component" value="Unassembled WGS sequence"/>
</dbReference>
<protein>
    <submittedName>
        <fullName evidence="1">Uncharacterized protein</fullName>
    </submittedName>
</protein>